<sequence length="52" mass="6096">MLEDLDEQKELIVRAGTYFVCDATTMLERSSDRSQKQDGKGRIDEERENREC</sequence>
<evidence type="ECO:0000313" key="3">
    <source>
        <dbReference type="Proteomes" id="UP000008311"/>
    </source>
</evidence>
<organism evidence="2 3">
    <name type="scientific">Ricinus communis</name>
    <name type="common">Castor bean</name>
    <dbReference type="NCBI Taxonomy" id="3988"/>
    <lineage>
        <taxon>Eukaryota</taxon>
        <taxon>Viridiplantae</taxon>
        <taxon>Streptophyta</taxon>
        <taxon>Embryophyta</taxon>
        <taxon>Tracheophyta</taxon>
        <taxon>Spermatophyta</taxon>
        <taxon>Magnoliopsida</taxon>
        <taxon>eudicotyledons</taxon>
        <taxon>Gunneridae</taxon>
        <taxon>Pentapetalae</taxon>
        <taxon>rosids</taxon>
        <taxon>fabids</taxon>
        <taxon>Malpighiales</taxon>
        <taxon>Euphorbiaceae</taxon>
        <taxon>Acalyphoideae</taxon>
        <taxon>Acalypheae</taxon>
        <taxon>Ricinus</taxon>
    </lineage>
</organism>
<reference evidence="3" key="1">
    <citation type="journal article" date="2010" name="Nat. Biotechnol.">
        <title>Draft genome sequence of the oilseed species Ricinus communis.</title>
        <authorList>
            <person name="Chan A.P."/>
            <person name="Crabtree J."/>
            <person name="Zhao Q."/>
            <person name="Lorenzi H."/>
            <person name="Orvis J."/>
            <person name="Puiu D."/>
            <person name="Melake-Berhan A."/>
            <person name="Jones K.M."/>
            <person name="Redman J."/>
            <person name="Chen G."/>
            <person name="Cahoon E.B."/>
            <person name="Gedil M."/>
            <person name="Stanke M."/>
            <person name="Haas B.J."/>
            <person name="Wortman J.R."/>
            <person name="Fraser-Liggett C.M."/>
            <person name="Ravel J."/>
            <person name="Rabinowicz P.D."/>
        </authorList>
    </citation>
    <scope>NUCLEOTIDE SEQUENCE [LARGE SCALE GENOMIC DNA]</scope>
    <source>
        <strain evidence="3">cv. Hale</strain>
    </source>
</reference>
<evidence type="ECO:0000256" key="1">
    <source>
        <dbReference type="SAM" id="MobiDB-lite"/>
    </source>
</evidence>
<name>B9T952_RICCO</name>
<dbReference type="Proteomes" id="UP000008311">
    <property type="component" value="Unassembled WGS sequence"/>
</dbReference>
<accession>B9T952</accession>
<gene>
    <name evidence="2" type="ORF">RCOM_2138300</name>
</gene>
<protein>
    <submittedName>
        <fullName evidence="2">Uncharacterized protein</fullName>
    </submittedName>
</protein>
<proteinExistence type="predicted"/>
<keyword evidence="3" id="KW-1185">Reference proteome</keyword>
<evidence type="ECO:0000313" key="2">
    <source>
        <dbReference type="EMBL" id="EEF27606.1"/>
    </source>
</evidence>
<dbReference type="AlphaFoldDB" id="B9T952"/>
<feature type="region of interest" description="Disordered" evidence="1">
    <location>
        <begin position="28"/>
        <end position="52"/>
    </location>
</feature>
<dbReference type="InParanoid" id="B9T952"/>
<feature type="compositionally biased region" description="Basic and acidic residues" evidence="1">
    <location>
        <begin position="29"/>
        <end position="52"/>
    </location>
</feature>
<dbReference type="EMBL" id="EQ975300">
    <property type="protein sequence ID" value="EEF27606.1"/>
    <property type="molecule type" value="Genomic_DNA"/>
</dbReference>